<reference evidence="3 4" key="1">
    <citation type="submission" date="2024-06" db="EMBL/GenBank/DDBJ databases">
        <title>The Natural Products Discovery Center: Release of the First 8490 Sequenced Strains for Exploring Actinobacteria Biosynthetic Diversity.</title>
        <authorList>
            <person name="Kalkreuter E."/>
            <person name="Kautsar S.A."/>
            <person name="Yang D."/>
            <person name="Bader C.D."/>
            <person name="Teijaro C.N."/>
            <person name="Fluegel L."/>
            <person name="Davis C.M."/>
            <person name="Simpson J.R."/>
            <person name="Lauterbach L."/>
            <person name="Steele A.D."/>
            <person name="Gui C."/>
            <person name="Meng S."/>
            <person name="Li G."/>
            <person name="Viehrig K."/>
            <person name="Ye F."/>
            <person name="Su P."/>
            <person name="Kiefer A.F."/>
            <person name="Nichols A."/>
            <person name="Cepeda A.J."/>
            <person name="Yan W."/>
            <person name="Fan B."/>
            <person name="Jiang Y."/>
            <person name="Adhikari A."/>
            <person name="Zheng C.-J."/>
            <person name="Schuster L."/>
            <person name="Cowan T.M."/>
            <person name="Smanski M.J."/>
            <person name="Chevrette M.G."/>
            <person name="De Carvalho L.P.S."/>
            <person name="Shen B."/>
        </authorList>
    </citation>
    <scope>NUCLEOTIDE SEQUENCE [LARGE SCALE GENOMIC DNA]</scope>
    <source>
        <strain evidence="3 4">NPDC050100</strain>
    </source>
</reference>
<dbReference type="SUPFAM" id="SSF64288">
    <property type="entry name" value="Chorismate lyase-like"/>
    <property type="match status" value="1"/>
</dbReference>
<sequence>MTASRRRLRRTTDRYQWEKDRALLPEDERRRAGAAERDTGLPREELEFSTEFGSAPADAELARWFGVPEGTRMLCRSYRTWARGESAPLSLVRSWLVYDMVAANPALLSPENEPWPGGTPHQLSTIGIEIDRVVDEVTVRLPRSEETEILDVAVGVPVLVLRKTSIDTMGRVVEVAECVLPGDRAEIVSTTRLAPWPKRCR</sequence>
<feature type="domain" description="UbiC transcription regulator-associated" evidence="2">
    <location>
        <begin position="36"/>
        <end position="186"/>
    </location>
</feature>
<evidence type="ECO:0000313" key="4">
    <source>
        <dbReference type="Proteomes" id="UP001551675"/>
    </source>
</evidence>
<feature type="region of interest" description="Disordered" evidence="1">
    <location>
        <begin position="20"/>
        <end position="52"/>
    </location>
</feature>
<feature type="compositionally biased region" description="Basic and acidic residues" evidence="1">
    <location>
        <begin position="20"/>
        <end position="46"/>
    </location>
</feature>
<evidence type="ECO:0000313" key="3">
    <source>
        <dbReference type="EMBL" id="MEV0972694.1"/>
    </source>
</evidence>
<dbReference type="Gene3D" id="3.40.1410.10">
    <property type="entry name" value="Chorismate lyase-like"/>
    <property type="match status" value="1"/>
</dbReference>
<dbReference type="PANTHER" id="PTHR44846">
    <property type="entry name" value="MANNOSYL-D-GLYCERATE TRANSPORT/METABOLISM SYSTEM REPRESSOR MNGR-RELATED"/>
    <property type="match status" value="1"/>
</dbReference>
<dbReference type="PANTHER" id="PTHR44846:SF17">
    <property type="entry name" value="GNTR-FAMILY TRANSCRIPTIONAL REGULATOR"/>
    <property type="match status" value="1"/>
</dbReference>
<comment type="caution">
    <text evidence="3">The sequence shown here is derived from an EMBL/GenBank/DDBJ whole genome shotgun (WGS) entry which is preliminary data.</text>
</comment>
<organism evidence="3 4">
    <name type="scientific">Microtetraspora glauca</name>
    <dbReference type="NCBI Taxonomy" id="1996"/>
    <lineage>
        <taxon>Bacteria</taxon>
        <taxon>Bacillati</taxon>
        <taxon>Actinomycetota</taxon>
        <taxon>Actinomycetes</taxon>
        <taxon>Streptosporangiales</taxon>
        <taxon>Streptosporangiaceae</taxon>
        <taxon>Microtetraspora</taxon>
    </lineage>
</organism>
<keyword evidence="4" id="KW-1185">Reference proteome</keyword>
<dbReference type="EMBL" id="JBFALK010000018">
    <property type="protein sequence ID" value="MEV0972694.1"/>
    <property type="molecule type" value="Genomic_DNA"/>
</dbReference>
<accession>A0ABV3GM28</accession>
<name>A0ABV3GM28_MICGL</name>
<evidence type="ECO:0000256" key="1">
    <source>
        <dbReference type="SAM" id="MobiDB-lite"/>
    </source>
</evidence>
<dbReference type="Proteomes" id="UP001551675">
    <property type="component" value="Unassembled WGS sequence"/>
</dbReference>
<dbReference type="RefSeq" id="WP_358138004.1">
    <property type="nucleotide sequence ID" value="NZ_JBFALK010000018.1"/>
</dbReference>
<evidence type="ECO:0000259" key="2">
    <source>
        <dbReference type="SMART" id="SM00866"/>
    </source>
</evidence>
<dbReference type="SMART" id="SM00866">
    <property type="entry name" value="UTRA"/>
    <property type="match status" value="1"/>
</dbReference>
<dbReference type="InterPro" id="IPR028978">
    <property type="entry name" value="Chorismate_lyase_/UTRA_dom_sf"/>
</dbReference>
<dbReference type="Pfam" id="PF07702">
    <property type="entry name" value="UTRA"/>
    <property type="match status" value="1"/>
</dbReference>
<protein>
    <submittedName>
        <fullName evidence="3">UTRA domain-containing protein</fullName>
    </submittedName>
</protein>
<dbReference type="InterPro" id="IPR050679">
    <property type="entry name" value="Bact_HTH_transcr_reg"/>
</dbReference>
<proteinExistence type="predicted"/>
<dbReference type="InterPro" id="IPR011663">
    <property type="entry name" value="UTRA"/>
</dbReference>
<gene>
    <name evidence="3" type="ORF">AB0I59_29165</name>
</gene>